<feature type="non-terminal residue" evidence="6">
    <location>
        <position position="1"/>
    </location>
</feature>
<dbReference type="Gene3D" id="3.40.50.200">
    <property type="entry name" value="Peptidase S8/S53 domain"/>
    <property type="match status" value="1"/>
</dbReference>
<dbReference type="PRINTS" id="PR00723">
    <property type="entry name" value="SUBTILISIN"/>
</dbReference>
<dbReference type="PROSITE" id="PS51892">
    <property type="entry name" value="SUBTILASE"/>
    <property type="match status" value="1"/>
</dbReference>
<evidence type="ECO:0000256" key="3">
    <source>
        <dbReference type="ARBA" id="ARBA00022825"/>
    </source>
</evidence>
<reference evidence="6" key="1">
    <citation type="submission" date="2018-05" db="EMBL/GenBank/DDBJ databases">
        <authorList>
            <person name="Lanie J.A."/>
            <person name="Ng W.-L."/>
            <person name="Kazmierczak K.M."/>
            <person name="Andrzejewski T.M."/>
            <person name="Davidsen T.M."/>
            <person name="Wayne K.J."/>
            <person name="Tettelin H."/>
            <person name="Glass J.I."/>
            <person name="Rusch D."/>
            <person name="Podicherti R."/>
            <person name="Tsui H.-C.T."/>
            <person name="Winkler M.E."/>
        </authorList>
    </citation>
    <scope>NUCLEOTIDE SEQUENCE</scope>
</reference>
<dbReference type="GO" id="GO:0016485">
    <property type="term" value="P:protein processing"/>
    <property type="evidence" value="ECO:0007669"/>
    <property type="project" value="TreeGrafter"/>
</dbReference>
<proteinExistence type="predicted"/>
<feature type="domain" description="Peptidase S8/S53" evidence="5">
    <location>
        <begin position="297"/>
        <end position="372"/>
    </location>
</feature>
<feature type="compositionally biased region" description="Polar residues" evidence="4">
    <location>
        <begin position="334"/>
        <end position="343"/>
    </location>
</feature>
<accession>A0A382N1G1</accession>
<evidence type="ECO:0000256" key="1">
    <source>
        <dbReference type="ARBA" id="ARBA00022670"/>
    </source>
</evidence>
<gene>
    <name evidence="6" type="ORF">METZ01_LOCUS307740</name>
</gene>
<keyword evidence="1" id="KW-0645">Protease</keyword>
<dbReference type="AlphaFoldDB" id="A0A382N1G1"/>
<dbReference type="InterPro" id="IPR023827">
    <property type="entry name" value="Peptidase_S8_Asp-AS"/>
</dbReference>
<dbReference type="InterPro" id="IPR000209">
    <property type="entry name" value="Peptidase_S8/S53_dom"/>
</dbReference>
<protein>
    <recommendedName>
        <fullName evidence="5">Peptidase S8/S53 domain-containing protein</fullName>
    </recommendedName>
</protein>
<dbReference type="EMBL" id="UINC01097299">
    <property type="protein sequence ID" value="SVC54886.1"/>
    <property type="molecule type" value="Genomic_DNA"/>
</dbReference>
<evidence type="ECO:0000313" key="6">
    <source>
        <dbReference type="EMBL" id="SVC54886.1"/>
    </source>
</evidence>
<dbReference type="GO" id="GO:0016020">
    <property type="term" value="C:membrane"/>
    <property type="evidence" value="ECO:0007669"/>
    <property type="project" value="TreeGrafter"/>
</dbReference>
<dbReference type="InterPro" id="IPR036852">
    <property type="entry name" value="Peptidase_S8/S53_dom_sf"/>
</dbReference>
<dbReference type="PROSITE" id="PS00137">
    <property type="entry name" value="SUBTILASE_HIS"/>
    <property type="match status" value="1"/>
</dbReference>
<keyword evidence="2" id="KW-0378">Hydrolase</keyword>
<dbReference type="SUPFAM" id="SSF52743">
    <property type="entry name" value="Subtilisin-like"/>
    <property type="match status" value="1"/>
</dbReference>
<feature type="region of interest" description="Disordered" evidence="4">
    <location>
        <begin position="326"/>
        <end position="347"/>
    </location>
</feature>
<dbReference type="Gene3D" id="2.60.40.3440">
    <property type="match status" value="1"/>
</dbReference>
<dbReference type="PROSITE" id="PS00136">
    <property type="entry name" value="SUBTILASE_ASP"/>
    <property type="match status" value="1"/>
</dbReference>
<evidence type="ECO:0000259" key="5">
    <source>
        <dbReference type="Pfam" id="PF00082"/>
    </source>
</evidence>
<dbReference type="PANTHER" id="PTHR42884">
    <property type="entry name" value="PROPROTEIN CONVERTASE SUBTILISIN/KEXIN-RELATED"/>
    <property type="match status" value="1"/>
</dbReference>
<dbReference type="InterPro" id="IPR008964">
    <property type="entry name" value="Invasin/intimin_cell_adhesion"/>
</dbReference>
<dbReference type="Gene3D" id="2.60.40.1080">
    <property type="match status" value="1"/>
</dbReference>
<keyword evidence="3" id="KW-0720">Serine protease</keyword>
<dbReference type="Pfam" id="PF17963">
    <property type="entry name" value="Big_9"/>
    <property type="match status" value="1"/>
</dbReference>
<dbReference type="PANTHER" id="PTHR42884:SF14">
    <property type="entry name" value="NEUROENDOCRINE CONVERTASE 1"/>
    <property type="match status" value="1"/>
</dbReference>
<dbReference type="GO" id="GO:0004252">
    <property type="term" value="F:serine-type endopeptidase activity"/>
    <property type="evidence" value="ECO:0007669"/>
    <property type="project" value="InterPro"/>
</dbReference>
<dbReference type="InterPro" id="IPR022398">
    <property type="entry name" value="Peptidase_S8_His-AS"/>
</dbReference>
<name>A0A382N1G1_9ZZZZ</name>
<dbReference type="Pfam" id="PF00082">
    <property type="entry name" value="Peptidase_S8"/>
    <property type="match status" value="1"/>
</dbReference>
<feature type="non-terminal residue" evidence="6">
    <location>
        <position position="374"/>
    </location>
</feature>
<evidence type="ECO:0000256" key="2">
    <source>
        <dbReference type="ARBA" id="ARBA00022801"/>
    </source>
</evidence>
<organism evidence="6">
    <name type="scientific">marine metagenome</name>
    <dbReference type="NCBI Taxonomy" id="408172"/>
    <lineage>
        <taxon>unclassified sequences</taxon>
        <taxon>metagenomes</taxon>
        <taxon>ecological metagenomes</taxon>
    </lineage>
</organism>
<sequence>LGGGIYSENPLSGVSGSGLTTYSSSDVTVASVNEATGVVTFLNPGTVTITARNSGDAQHYSGSAFYDFTVRKADQALVFSMDSASSAFTVDGIYSGNTLSGVRGTGNTAFKSSDANISIVDIETGVVSFVSSGMVVITATNPGDNYYNSDSSSYEFKTSITPVAKDAKFEQDLMPKDISTKCGTLSATDEEGDALTYVVASNGSLGTATFSKPTESLVCYSTNSGLVSSGLDSFTYKVSDGVSDSNVATVQWDFHTDPLYVHQWHLENKGQSNFASSNGKAGEDIQVTGSISNGYTGKSVTVAVVDSGLEIDHEDLSSNVVPGGSYNFVDDGSDPTSSNSSGDHGTAVAGLIGSRGWNDLGGRGVAPKVSLKGF</sequence>
<dbReference type="InterPro" id="IPR015500">
    <property type="entry name" value="Peptidase_S8_subtilisin-rel"/>
</dbReference>
<evidence type="ECO:0000256" key="4">
    <source>
        <dbReference type="SAM" id="MobiDB-lite"/>
    </source>
</evidence>
<dbReference type="Pfam" id="PF26182">
    <property type="entry name" value="Ig_NUP210_5th"/>
    <property type="match status" value="1"/>
</dbReference>
<dbReference type="SUPFAM" id="SSF49373">
    <property type="entry name" value="Invasin/intimin cell-adhesion fragments"/>
    <property type="match status" value="1"/>
</dbReference>